<accession>A0ABW7SSV5</accession>
<dbReference type="Gene3D" id="3.40.109.10">
    <property type="entry name" value="NADH Oxidase"/>
    <property type="match status" value="1"/>
</dbReference>
<evidence type="ECO:0000256" key="2">
    <source>
        <dbReference type="ARBA" id="ARBA00023002"/>
    </source>
</evidence>
<comment type="similarity">
    <text evidence="1">Belongs to the nitroreductase family.</text>
</comment>
<dbReference type="PANTHER" id="PTHR43673:SF10">
    <property type="entry name" value="NADH DEHYDROGENASE_NAD(P)H NITROREDUCTASE XCC3605-RELATED"/>
    <property type="match status" value="1"/>
</dbReference>
<dbReference type="InterPro" id="IPR000415">
    <property type="entry name" value="Nitroreductase-like"/>
</dbReference>
<evidence type="ECO:0000256" key="1">
    <source>
        <dbReference type="ARBA" id="ARBA00007118"/>
    </source>
</evidence>
<comment type="caution">
    <text evidence="5">The sequence shown here is derived from an EMBL/GenBank/DDBJ whole genome shotgun (WGS) entry which is preliminary data.</text>
</comment>
<feature type="domain" description="Nitroreductase" evidence="4">
    <location>
        <begin position="9"/>
        <end position="62"/>
    </location>
</feature>
<dbReference type="Pfam" id="PF00881">
    <property type="entry name" value="Nitroreductase"/>
    <property type="match status" value="1"/>
</dbReference>
<evidence type="ECO:0000256" key="3">
    <source>
        <dbReference type="SAM" id="MobiDB-lite"/>
    </source>
</evidence>
<dbReference type="SUPFAM" id="SSF55469">
    <property type="entry name" value="FMN-dependent nitroreductase-like"/>
    <property type="match status" value="1"/>
</dbReference>
<proteinExistence type="inferred from homology"/>
<protein>
    <submittedName>
        <fullName evidence="5">Nitroreductase family protein</fullName>
    </submittedName>
</protein>
<dbReference type="RefSeq" id="WP_396682410.1">
    <property type="nucleotide sequence ID" value="NZ_JBIRPU010000017.1"/>
</dbReference>
<dbReference type="Proteomes" id="UP001611075">
    <property type="component" value="Unassembled WGS sequence"/>
</dbReference>
<feature type="region of interest" description="Disordered" evidence="3">
    <location>
        <begin position="91"/>
        <end position="133"/>
    </location>
</feature>
<evidence type="ECO:0000313" key="6">
    <source>
        <dbReference type="Proteomes" id="UP001611075"/>
    </source>
</evidence>
<dbReference type="InterPro" id="IPR029479">
    <property type="entry name" value="Nitroreductase"/>
</dbReference>
<organism evidence="5 6">
    <name type="scientific">Micromonospora rubida</name>
    <dbReference type="NCBI Taxonomy" id="2697657"/>
    <lineage>
        <taxon>Bacteria</taxon>
        <taxon>Bacillati</taxon>
        <taxon>Actinomycetota</taxon>
        <taxon>Actinomycetes</taxon>
        <taxon>Micromonosporales</taxon>
        <taxon>Micromonosporaceae</taxon>
        <taxon>Micromonospora</taxon>
    </lineage>
</organism>
<sequence length="222" mass="23296">MVDLTPLLAFRWSPRAFDPTATLPPAEAASLLEAARWAPSAGNHQPWRFALGHRDDETYKRILVSLPAAEQRWARHAAALLLGAHLTADPADPAERADPADGASDVDGAERAGGAGRADRSAGVGGGRGPTVPGPAGRAAYDLGQAVAHLTVQATALGLYVRQLAAFDAAGLAAELELPAGIRPLVVAAVGRLGDPFGLPEELRRQETGLRRRRPLAELLLR</sequence>
<dbReference type="PANTHER" id="PTHR43673">
    <property type="entry name" value="NAD(P)H NITROREDUCTASE YDGI-RELATED"/>
    <property type="match status" value="1"/>
</dbReference>
<reference evidence="5 6" key="1">
    <citation type="submission" date="2024-10" db="EMBL/GenBank/DDBJ databases">
        <title>The Natural Products Discovery Center: Release of the First 8490 Sequenced Strains for Exploring Actinobacteria Biosynthetic Diversity.</title>
        <authorList>
            <person name="Kalkreuter E."/>
            <person name="Kautsar S.A."/>
            <person name="Yang D."/>
            <person name="Bader C.D."/>
            <person name="Teijaro C.N."/>
            <person name="Fluegel L."/>
            <person name="Davis C.M."/>
            <person name="Simpson J.R."/>
            <person name="Lauterbach L."/>
            <person name="Steele A.D."/>
            <person name="Gui C."/>
            <person name="Meng S."/>
            <person name="Li G."/>
            <person name="Viehrig K."/>
            <person name="Ye F."/>
            <person name="Su P."/>
            <person name="Kiefer A.F."/>
            <person name="Nichols A."/>
            <person name="Cepeda A.J."/>
            <person name="Yan W."/>
            <person name="Fan B."/>
            <person name="Jiang Y."/>
            <person name="Adhikari A."/>
            <person name="Zheng C.-J."/>
            <person name="Schuster L."/>
            <person name="Cowan T.M."/>
            <person name="Smanski M.J."/>
            <person name="Chevrette M.G."/>
            <person name="De Carvalho L.P.S."/>
            <person name="Shen B."/>
        </authorList>
    </citation>
    <scope>NUCLEOTIDE SEQUENCE [LARGE SCALE GENOMIC DNA]</scope>
    <source>
        <strain evidence="5 6">NPDC021253</strain>
    </source>
</reference>
<evidence type="ECO:0000313" key="5">
    <source>
        <dbReference type="EMBL" id="MFI0795307.1"/>
    </source>
</evidence>
<keyword evidence="6" id="KW-1185">Reference proteome</keyword>
<gene>
    <name evidence="5" type="ORF">ACH4OY_21905</name>
</gene>
<name>A0ABW7SSV5_9ACTN</name>
<evidence type="ECO:0000259" key="4">
    <source>
        <dbReference type="Pfam" id="PF00881"/>
    </source>
</evidence>
<dbReference type="EMBL" id="JBIRPU010000017">
    <property type="protein sequence ID" value="MFI0795307.1"/>
    <property type="molecule type" value="Genomic_DNA"/>
</dbReference>
<keyword evidence="2" id="KW-0560">Oxidoreductase</keyword>